<dbReference type="AlphaFoldDB" id="A0A443ZUW5"/>
<evidence type="ECO:0000313" key="2">
    <source>
        <dbReference type="Proteomes" id="UP000288983"/>
    </source>
</evidence>
<gene>
    <name evidence="1" type="ORF">DM813_09385</name>
</gene>
<name>A0A443ZUW5_9PSED</name>
<organism evidence="1 2">
    <name type="scientific">Pseudomonas alkylphenolica</name>
    <dbReference type="NCBI Taxonomy" id="237609"/>
    <lineage>
        <taxon>Bacteria</taxon>
        <taxon>Pseudomonadati</taxon>
        <taxon>Pseudomonadota</taxon>
        <taxon>Gammaproteobacteria</taxon>
        <taxon>Pseudomonadales</taxon>
        <taxon>Pseudomonadaceae</taxon>
        <taxon>Pseudomonas</taxon>
    </lineage>
</organism>
<dbReference type="OrthoDB" id="7069422at2"/>
<reference evidence="1 2" key="1">
    <citation type="submission" date="2018-06" db="EMBL/GenBank/DDBJ databases">
        <title>Bacteria isolated from soil of Wuhan.</title>
        <authorList>
            <person name="Wei X."/>
            <person name="Chunhua H."/>
        </authorList>
    </citation>
    <scope>NUCLEOTIDE SEQUENCE [LARGE SCALE GENOMIC DNA]</scope>
    <source>
        <strain evidence="2">xwS2</strain>
    </source>
</reference>
<comment type="caution">
    <text evidence="1">The sequence shown here is derived from an EMBL/GenBank/DDBJ whole genome shotgun (WGS) entry which is preliminary data.</text>
</comment>
<accession>A0A443ZUW5</accession>
<sequence length="273" mass="31713">MRHNANLYLSEEEISRRDERIAQTVACIEGLEQRFSLGIHPAKYANLLIPGDSPGIHFPGKRVFGEAWLDKKLDYLEELLLKELATAVLTGIEKRPRNDPTLRGSAWRVAEKLCVYRFAGDYPFYQDPDNDYPPPYEFDCDVAALRIGLSDLVEVVCERIEKQHMRYRLWDADAIEQLEHYLYYEVPDSDLYIEGALSTRVYGRPADVKEFLAGVADAIAELPVRELTECTFPDDYPEQVRFSDYVPPQNMTAEQIDQLYQNYLKWYEAEKRL</sequence>
<dbReference type="Proteomes" id="UP000288983">
    <property type="component" value="Unassembled WGS sequence"/>
</dbReference>
<dbReference type="RefSeq" id="WP_128323120.1">
    <property type="nucleotide sequence ID" value="NZ_QJRG01000038.1"/>
</dbReference>
<dbReference type="EMBL" id="QJRG01000038">
    <property type="protein sequence ID" value="RWU24019.1"/>
    <property type="molecule type" value="Genomic_DNA"/>
</dbReference>
<proteinExistence type="predicted"/>
<evidence type="ECO:0000313" key="1">
    <source>
        <dbReference type="EMBL" id="RWU24019.1"/>
    </source>
</evidence>
<protein>
    <submittedName>
        <fullName evidence="1">Uncharacterized protein</fullName>
    </submittedName>
</protein>